<dbReference type="GO" id="GO:0030687">
    <property type="term" value="C:preribosome, large subunit precursor"/>
    <property type="evidence" value="ECO:0007669"/>
    <property type="project" value="TreeGrafter"/>
</dbReference>
<reference evidence="1" key="1">
    <citation type="submission" date="2021-04" db="EMBL/GenBank/DDBJ databases">
        <authorList>
            <person name="Tunstrom K."/>
        </authorList>
    </citation>
    <scope>NUCLEOTIDE SEQUENCE</scope>
</reference>
<dbReference type="Pfam" id="PF04031">
    <property type="entry name" value="Las1"/>
    <property type="match status" value="1"/>
</dbReference>
<gene>
    <name evidence="1" type="ORF">PAPOLLO_LOCUS7439</name>
</gene>
<dbReference type="EMBL" id="CAJQZP010000518">
    <property type="protein sequence ID" value="CAG4965633.1"/>
    <property type="molecule type" value="Genomic_DNA"/>
</dbReference>
<proteinExistence type="predicted"/>
<dbReference type="OrthoDB" id="10263222at2759"/>
<organism evidence="1 2">
    <name type="scientific">Parnassius apollo</name>
    <name type="common">Apollo butterfly</name>
    <name type="synonym">Papilio apollo</name>
    <dbReference type="NCBI Taxonomy" id="110799"/>
    <lineage>
        <taxon>Eukaryota</taxon>
        <taxon>Metazoa</taxon>
        <taxon>Ecdysozoa</taxon>
        <taxon>Arthropoda</taxon>
        <taxon>Hexapoda</taxon>
        <taxon>Insecta</taxon>
        <taxon>Pterygota</taxon>
        <taxon>Neoptera</taxon>
        <taxon>Endopterygota</taxon>
        <taxon>Lepidoptera</taxon>
        <taxon>Glossata</taxon>
        <taxon>Ditrysia</taxon>
        <taxon>Papilionoidea</taxon>
        <taxon>Papilionidae</taxon>
        <taxon>Parnassiinae</taxon>
        <taxon>Parnassini</taxon>
        <taxon>Parnassius</taxon>
        <taxon>Parnassius</taxon>
    </lineage>
</organism>
<dbReference type="PANTHER" id="PTHR15002">
    <property type="entry name" value="RIBOSOMAL BIOGENESIS PROTEIN LAS1L"/>
    <property type="match status" value="1"/>
</dbReference>
<keyword evidence="2" id="KW-1185">Reference proteome</keyword>
<dbReference type="GO" id="GO:0000460">
    <property type="term" value="P:maturation of 5.8S rRNA"/>
    <property type="evidence" value="ECO:0007669"/>
    <property type="project" value="TreeGrafter"/>
</dbReference>
<name>A0A8S3WLM0_PARAO</name>
<comment type="caution">
    <text evidence="1">The sequence shown here is derived from an EMBL/GenBank/DDBJ whole genome shotgun (WGS) entry which is preliminary data.</text>
</comment>
<protein>
    <submittedName>
        <fullName evidence="1">(apollo) hypothetical protein</fullName>
    </submittedName>
</protein>
<dbReference type="Proteomes" id="UP000691718">
    <property type="component" value="Unassembled WGS sequence"/>
</dbReference>
<sequence>MSEYYNVVPWYNSREWQKLYVDMYSPSSTVSSKEEALKLLMIWKARSPSLPSGIESTLSLLQVHIQDIKNTHTVNDTMLCLAYSTSLMRFVNHMLDSQTAKGSSLYKAAKNLGVPDWIVDLRHDTAHGNTLPSIELLREATLISLDWLKENYWDKHKEFINDYVCGQIDLDESEENKISALMSVCVSLSICAHSKLNIKSLGDIPDINMRESIVNDIRDLFKDSLDLSNLKKVSIRSLINLINTHSKRLLKSKYTAILVNKTLLGKNSMFLSLELLNFLNDGTPRKGSSLSKHYVHCFEVLLTFLHTNDLLQEFILELIKITQNTNENRSKCWLAAVWLSEILSALKKSSQFVSKMNKKKNGTDSMKRKDLKTLFYHWFPNEKGCSLLLDLYKPVPKDLTDINFMQPIITSYNEYLTYFVKDILNLIEPQLPSLITEKICKLAKLISSPSKLAANSTPFKIFTVDDLKAATEDSFVIDTEANTKASDNQEVNVLSNLSGSEVTTSTNQMRHGIWRIVAKQHDWSSCPIGKLPWENGTESEQIEVNTNDKQFMDMEIN</sequence>
<evidence type="ECO:0000313" key="1">
    <source>
        <dbReference type="EMBL" id="CAG4965633.1"/>
    </source>
</evidence>
<dbReference type="InterPro" id="IPR007174">
    <property type="entry name" value="Las1"/>
</dbReference>
<dbReference type="GO" id="GO:0090730">
    <property type="term" value="C:Las1 complex"/>
    <property type="evidence" value="ECO:0007669"/>
    <property type="project" value="InterPro"/>
</dbReference>
<dbReference type="GO" id="GO:0004519">
    <property type="term" value="F:endonuclease activity"/>
    <property type="evidence" value="ECO:0007669"/>
    <property type="project" value="InterPro"/>
</dbReference>
<dbReference type="PANTHER" id="PTHR15002:SF0">
    <property type="entry name" value="RIBOSOMAL BIOGENESIS PROTEIN LAS1L"/>
    <property type="match status" value="1"/>
</dbReference>
<dbReference type="AlphaFoldDB" id="A0A8S3WLM0"/>
<accession>A0A8S3WLM0</accession>
<dbReference type="GO" id="GO:0000470">
    <property type="term" value="P:maturation of LSU-rRNA"/>
    <property type="evidence" value="ECO:0007669"/>
    <property type="project" value="TreeGrafter"/>
</dbReference>
<evidence type="ECO:0000313" key="2">
    <source>
        <dbReference type="Proteomes" id="UP000691718"/>
    </source>
</evidence>